<dbReference type="Pfam" id="PF09669">
    <property type="entry name" value="Phage_pRha"/>
    <property type="match status" value="1"/>
</dbReference>
<dbReference type="EMBL" id="BKBW01000023">
    <property type="protein sequence ID" value="GEQ78054.1"/>
    <property type="molecule type" value="Genomic_DNA"/>
</dbReference>
<dbReference type="Pfam" id="PF10549">
    <property type="entry name" value="ORF11CD3"/>
    <property type="match status" value="1"/>
</dbReference>
<dbReference type="InterPro" id="IPR018877">
    <property type="entry name" value="Phage_P22_Orf201_C"/>
</dbReference>
<dbReference type="AlphaFoldDB" id="A0A5A7MMQ2"/>
<gene>
    <name evidence="2" type="ORF">CTTA_5059</name>
</gene>
<protein>
    <recommendedName>
        <fullName evidence="1">Bacteriophage P22 Orf201 C-terminal domain-containing protein</fullName>
    </recommendedName>
</protein>
<organism evidence="2 3">
    <name type="scientific">Comamonas testosteroni</name>
    <name type="common">Pseudomonas testosteroni</name>
    <dbReference type="NCBI Taxonomy" id="285"/>
    <lineage>
        <taxon>Bacteria</taxon>
        <taxon>Pseudomonadati</taxon>
        <taxon>Pseudomonadota</taxon>
        <taxon>Betaproteobacteria</taxon>
        <taxon>Burkholderiales</taxon>
        <taxon>Comamonadaceae</taxon>
        <taxon>Comamonas</taxon>
    </lineage>
</organism>
<name>A0A5A7MMQ2_COMTE</name>
<dbReference type="RefSeq" id="WP_052263558.1">
    <property type="nucleotide sequence ID" value="NZ_BKBW01000023.1"/>
</dbReference>
<evidence type="ECO:0000313" key="3">
    <source>
        <dbReference type="Proteomes" id="UP000323105"/>
    </source>
</evidence>
<evidence type="ECO:0000259" key="1">
    <source>
        <dbReference type="Pfam" id="PF10549"/>
    </source>
</evidence>
<dbReference type="Proteomes" id="UP000323105">
    <property type="component" value="Unassembled WGS sequence"/>
</dbReference>
<feature type="domain" description="Bacteriophage P22 Orf201 C-terminal" evidence="1">
    <location>
        <begin position="127"/>
        <end position="168"/>
    </location>
</feature>
<dbReference type="NCBIfam" id="TIGR02681">
    <property type="entry name" value="phage_pRha"/>
    <property type="match status" value="1"/>
</dbReference>
<dbReference type="InterPro" id="IPR014054">
    <property type="entry name" value="Phage_regulatory_Rha"/>
</dbReference>
<proteinExistence type="predicted"/>
<reference evidence="2 3" key="1">
    <citation type="journal article" date="2019" name="Microbiol. Resour. Announc.">
        <title>Draft Genome Sequence of Comamonas testosteroni TA441, a Bacterium That Has a Cryptic Phenol Degradation Gene Cluster.</title>
        <authorList>
            <person name="Arai H."/>
            <person name="Ishii M."/>
        </authorList>
    </citation>
    <scope>NUCLEOTIDE SEQUENCE [LARGE SCALE GENOMIC DNA]</scope>
    <source>
        <strain evidence="2 3">TA441</strain>
    </source>
</reference>
<accession>A0A5A7MMQ2</accession>
<evidence type="ECO:0000313" key="2">
    <source>
        <dbReference type="EMBL" id="GEQ78054.1"/>
    </source>
</evidence>
<comment type="caution">
    <text evidence="2">The sequence shown here is derived from an EMBL/GenBank/DDBJ whole genome shotgun (WGS) entry which is preliminary data.</text>
</comment>
<sequence>MQEIQALNFQDFISADGDILITDSLRVAQVHKKRHDNVMQLIRKRVAEAGSWGLLNFKEAHYIDAQNSQQYEMFTMTKEGYQFLVGRMTGKKAVEHQIAYIEAFRAMAEYIRNQRDGLRYRCMEKELECLDSARRGSFHGRGLNMRKQEKPVLEAELAALLAQAQPSLLFN</sequence>